<feature type="region of interest" description="Disordered" evidence="1">
    <location>
        <begin position="52"/>
        <end position="72"/>
    </location>
</feature>
<reference evidence="2" key="1">
    <citation type="journal article" date="2021" name="J. Hered.">
        <title>Genome Assembly of Salicaceae Populus deltoides (Eastern Cottonwood) I-69 Based on Nanopore Sequencing and Hi-C Technologies.</title>
        <authorList>
            <person name="Bai S."/>
            <person name="Wu H."/>
            <person name="Zhang J."/>
            <person name="Pan Z."/>
            <person name="Zhao W."/>
            <person name="Li Z."/>
            <person name="Tong C."/>
        </authorList>
    </citation>
    <scope>NUCLEOTIDE SEQUENCE</scope>
    <source>
        <tissue evidence="2">Leaf</tissue>
    </source>
</reference>
<keyword evidence="3" id="KW-1185">Reference proteome</keyword>
<proteinExistence type="predicted"/>
<protein>
    <submittedName>
        <fullName evidence="2">Uncharacterized protein</fullName>
    </submittedName>
</protein>
<dbReference type="Proteomes" id="UP000807159">
    <property type="component" value="Chromosome 17"/>
</dbReference>
<evidence type="ECO:0000256" key="1">
    <source>
        <dbReference type="SAM" id="MobiDB-lite"/>
    </source>
</evidence>
<gene>
    <name evidence="2" type="ORF">H0E87_027632</name>
</gene>
<name>A0A8T2WPZ5_POPDE</name>
<dbReference type="AlphaFoldDB" id="A0A8T2WPZ5"/>
<organism evidence="2 3">
    <name type="scientific">Populus deltoides</name>
    <name type="common">Eastern poplar</name>
    <name type="synonym">Eastern cottonwood</name>
    <dbReference type="NCBI Taxonomy" id="3696"/>
    <lineage>
        <taxon>Eukaryota</taxon>
        <taxon>Viridiplantae</taxon>
        <taxon>Streptophyta</taxon>
        <taxon>Embryophyta</taxon>
        <taxon>Tracheophyta</taxon>
        <taxon>Spermatophyta</taxon>
        <taxon>Magnoliopsida</taxon>
        <taxon>eudicotyledons</taxon>
        <taxon>Gunneridae</taxon>
        <taxon>Pentapetalae</taxon>
        <taxon>rosids</taxon>
        <taxon>fabids</taxon>
        <taxon>Malpighiales</taxon>
        <taxon>Salicaceae</taxon>
        <taxon>Saliceae</taxon>
        <taxon>Populus</taxon>
    </lineage>
</organism>
<dbReference type="EMBL" id="JACEGQ020000017">
    <property type="protein sequence ID" value="KAH8482956.1"/>
    <property type="molecule type" value="Genomic_DNA"/>
</dbReference>
<accession>A0A8T2WPZ5</accession>
<comment type="caution">
    <text evidence="2">The sequence shown here is derived from an EMBL/GenBank/DDBJ whole genome shotgun (WGS) entry which is preliminary data.</text>
</comment>
<evidence type="ECO:0000313" key="2">
    <source>
        <dbReference type="EMBL" id="KAH8482956.1"/>
    </source>
</evidence>
<sequence length="205" mass="23708">MLHSREYDSLLRQFFVAKTVSAQYSIPEPIDPTEFSRGVGISNPITIEDASVSSVIEPEEVGSSDSEDDSAYDNSKTLGIFWNQKKWEVHEYLVSSPTERESRRINRWMSRRLTGNSAGRDKKLSVCDTSLASLLRIPPSNTPIWEAKQYYVDDSVINAYFELLRKRWMEFPNFYMKNYSLPTWIMSFLLSGKWTESESAILLKH</sequence>
<feature type="compositionally biased region" description="Acidic residues" evidence="1">
    <location>
        <begin position="57"/>
        <end position="71"/>
    </location>
</feature>
<evidence type="ECO:0000313" key="3">
    <source>
        <dbReference type="Proteomes" id="UP000807159"/>
    </source>
</evidence>